<name>A0A0F9U2A0_9ZZZZ</name>
<dbReference type="EMBL" id="LAZR01000215">
    <property type="protein sequence ID" value="KKN81427.1"/>
    <property type="molecule type" value="Genomic_DNA"/>
</dbReference>
<comment type="caution">
    <text evidence="1">The sequence shown here is derived from an EMBL/GenBank/DDBJ whole genome shotgun (WGS) entry which is preliminary data.</text>
</comment>
<sequence>MAFDVHLSITFACDDYNEIHPTVEKHLPEVRKAVEFSQHRDGAVEAQRFLEDLLKRKGDGHCGHKGGLCTWGVVGNYTNTERFVDVLKPFWKDLLTGIDRPDGGSPSDFEHVIVFYEKEQSERAHCYDIWVERVDDQELKIVHHKLPFCWGQF</sequence>
<reference evidence="1" key="1">
    <citation type="journal article" date="2015" name="Nature">
        <title>Complex archaea that bridge the gap between prokaryotes and eukaryotes.</title>
        <authorList>
            <person name="Spang A."/>
            <person name="Saw J.H."/>
            <person name="Jorgensen S.L."/>
            <person name="Zaremba-Niedzwiedzka K."/>
            <person name="Martijn J."/>
            <person name="Lind A.E."/>
            <person name="van Eijk R."/>
            <person name="Schleper C."/>
            <person name="Guy L."/>
            <person name="Ettema T.J."/>
        </authorList>
    </citation>
    <scope>NUCLEOTIDE SEQUENCE</scope>
</reference>
<organism evidence="1">
    <name type="scientific">marine sediment metagenome</name>
    <dbReference type="NCBI Taxonomy" id="412755"/>
    <lineage>
        <taxon>unclassified sequences</taxon>
        <taxon>metagenomes</taxon>
        <taxon>ecological metagenomes</taxon>
    </lineage>
</organism>
<gene>
    <name evidence="1" type="ORF">LCGC14_0320400</name>
</gene>
<evidence type="ECO:0000313" key="1">
    <source>
        <dbReference type="EMBL" id="KKN81427.1"/>
    </source>
</evidence>
<proteinExistence type="predicted"/>
<protein>
    <submittedName>
        <fullName evidence="1">Uncharacterized protein</fullName>
    </submittedName>
</protein>
<dbReference type="AlphaFoldDB" id="A0A0F9U2A0"/>
<accession>A0A0F9U2A0</accession>